<dbReference type="Proteomes" id="UP000070444">
    <property type="component" value="Unassembled WGS sequence"/>
</dbReference>
<keyword evidence="1" id="KW-0732">Signal</keyword>
<evidence type="ECO:0000313" key="3">
    <source>
        <dbReference type="Proteomes" id="UP000070444"/>
    </source>
</evidence>
<dbReference type="EMBL" id="KQ964447">
    <property type="protein sequence ID" value="KXN72800.1"/>
    <property type="molecule type" value="Genomic_DNA"/>
</dbReference>
<evidence type="ECO:0000256" key="1">
    <source>
        <dbReference type="SAM" id="SignalP"/>
    </source>
</evidence>
<protein>
    <submittedName>
        <fullName evidence="2">Uncharacterized protein</fullName>
    </submittedName>
</protein>
<accession>A0A137PCT4</accession>
<sequence length="142" mass="16515">MIIFYVLTLLIQLGAWTVDFQLTNERSQIGFQSNFKINTVSDMGGKAEMFCSTVDSVEQSCEKSTKDKSTQGGYHIENLKCVKTNCDFELVTEGQRFILEIGCDNPEELDFDTFYPWYSSLNQNCKKRRDFIVWLDRNVEYI</sequence>
<evidence type="ECO:0000313" key="2">
    <source>
        <dbReference type="EMBL" id="KXN72800.1"/>
    </source>
</evidence>
<name>A0A137PCT4_CONC2</name>
<gene>
    <name evidence="2" type="ORF">CONCODRAFT_4408</name>
</gene>
<reference evidence="2 3" key="1">
    <citation type="journal article" date="2015" name="Genome Biol. Evol.">
        <title>Phylogenomic analyses indicate that early fungi evolved digesting cell walls of algal ancestors of land plants.</title>
        <authorList>
            <person name="Chang Y."/>
            <person name="Wang S."/>
            <person name="Sekimoto S."/>
            <person name="Aerts A.L."/>
            <person name="Choi C."/>
            <person name="Clum A."/>
            <person name="LaButti K.M."/>
            <person name="Lindquist E.A."/>
            <person name="Yee Ngan C."/>
            <person name="Ohm R.A."/>
            <person name="Salamov A.A."/>
            <person name="Grigoriev I.V."/>
            <person name="Spatafora J.W."/>
            <person name="Berbee M.L."/>
        </authorList>
    </citation>
    <scope>NUCLEOTIDE SEQUENCE [LARGE SCALE GENOMIC DNA]</scope>
    <source>
        <strain evidence="2 3">NRRL 28638</strain>
    </source>
</reference>
<proteinExistence type="predicted"/>
<feature type="chain" id="PRO_5007294649" evidence="1">
    <location>
        <begin position="18"/>
        <end position="142"/>
    </location>
</feature>
<keyword evidence="3" id="KW-1185">Reference proteome</keyword>
<organism evidence="2 3">
    <name type="scientific">Conidiobolus coronatus (strain ATCC 28846 / CBS 209.66 / NRRL 28638)</name>
    <name type="common">Delacroixia coronata</name>
    <dbReference type="NCBI Taxonomy" id="796925"/>
    <lineage>
        <taxon>Eukaryota</taxon>
        <taxon>Fungi</taxon>
        <taxon>Fungi incertae sedis</taxon>
        <taxon>Zoopagomycota</taxon>
        <taxon>Entomophthoromycotina</taxon>
        <taxon>Entomophthoromycetes</taxon>
        <taxon>Entomophthorales</taxon>
        <taxon>Ancylistaceae</taxon>
        <taxon>Conidiobolus</taxon>
    </lineage>
</organism>
<feature type="signal peptide" evidence="1">
    <location>
        <begin position="1"/>
        <end position="17"/>
    </location>
</feature>
<dbReference type="AlphaFoldDB" id="A0A137PCT4"/>